<dbReference type="InterPro" id="IPR015947">
    <property type="entry name" value="PUA-like_sf"/>
</dbReference>
<dbReference type="Pfam" id="PF05033">
    <property type="entry name" value="Pre-SET"/>
    <property type="match status" value="1"/>
</dbReference>
<keyword evidence="11" id="KW-1185">Reference proteome</keyword>
<evidence type="ECO:0000313" key="11">
    <source>
        <dbReference type="Proteomes" id="UP001237642"/>
    </source>
</evidence>
<reference evidence="10" key="2">
    <citation type="submission" date="2023-05" db="EMBL/GenBank/DDBJ databases">
        <authorList>
            <person name="Schelkunov M.I."/>
        </authorList>
    </citation>
    <scope>NUCLEOTIDE SEQUENCE</scope>
    <source>
        <strain evidence="10">Hsosn_3</strain>
        <tissue evidence="10">Leaf</tissue>
    </source>
</reference>
<dbReference type="SMART" id="SM00468">
    <property type="entry name" value="PreSET"/>
    <property type="match status" value="1"/>
</dbReference>
<reference evidence="10" key="1">
    <citation type="submission" date="2023-02" db="EMBL/GenBank/DDBJ databases">
        <title>Genome of toxic invasive species Heracleum sosnowskyi carries increased number of genes despite the absence of recent whole-genome duplications.</title>
        <authorList>
            <person name="Schelkunov M."/>
            <person name="Shtratnikova V."/>
            <person name="Makarenko M."/>
            <person name="Klepikova A."/>
            <person name="Omelchenko D."/>
            <person name="Novikova G."/>
            <person name="Obukhova E."/>
            <person name="Bogdanov V."/>
            <person name="Penin A."/>
            <person name="Logacheva M."/>
        </authorList>
    </citation>
    <scope>NUCLEOTIDE SEQUENCE</scope>
    <source>
        <strain evidence="10">Hsosn_3</strain>
        <tissue evidence="10">Leaf</tissue>
    </source>
</reference>
<dbReference type="EMBL" id="JAUIZM010000002">
    <property type="protein sequence ID" value="KAK1399698.1"/>
    <property type="molecule type" value="Genomic_DNA"/>
</dbReference>
<dbReference type="Gene3D" id="2.170.270.10">
    <property type="entry name" value="SET domain"/>
    <property type="match status" value="1"/>
</dbReference>
<evidence type="ECO:0000259" key="7">
    <source>
        <dbReference type="PROSITE" id="PS50280"/>
    </source>
</evidence>
<proteinExistence type="predicted"/>
<dbReference type="PROSITE" id="PS51575">
    <property type="entry name" value="SAM_MT43_SUVAR39_2"/>
    <property type="match status" value="1"/>
</dbReference>
<comment type="caution">
    <text evidence="10">The sequence shown here is derived from an EMBL/GenBank/DDBJ whole genome shotgun (WGS) entry which is preliminary data.</text>
</comment>
<dbReference type="PROSITE" id="PS50867">
    <property type="entry name" value="PRE_SET"/>
    <property type="match status" value="1"/>
</dbReference>
<keyword evidence="3" id="KW-0156">Chromatin regulator</keyword>
<dbReference type="Pfam" id="PF00856">
    <property type="entry name" value="SET"/>
    <property type="match status" value="1"/>
</dbReference>
<dbReference type="Proteomes" id="UP001237642">
    <property type="component" value="Unassembled WGS sequence"/>
</dbReference>
<name>A0AAD8J9D0_9APIA</name>
<dbReference type="GO" id="GO:0005634">
    <property type="term" value="C:nucleus"/>
    <property type="evidence" value="ECO:0007669"/>
    <property type="project" value="UniProtKB-SubCell"/>
</dbReference>
<protein>
    <submittedName>
        <fullName evidence="10">Uncharacterized protein</fullName>
    </submittedName>
</protein>
<dbReference type="InterPro" id="IPR036987">
    <property type="entry name" value="SRA-YDG_sf"/>
</dbReference>
<dbReference type="Gene3D" id="2.30.280.10">
    <property type="entry name" value="SRA-YDG"/>
    <property type="match status" value="1"/>
</dbReference>
<feature type="region of interest" description="Disordered" evidence="6">
    <location>
        <begin position="176"/>
        <end position="195"/>
    </location>
</feature>
<dbReference type="GO" id="GO:0042054">
    <property type="term" value="F:histone methyltransferase activity"/>
    <property type="evidence" value="ECO:0007669"/>
    <property type="project" value="InterPro"/>
</dbReference>
<sequence>MCDEEYHSTIKITILITKNRFICVFVLMVMSSVRDVDCVSLLKQDRIFKPESRRRKVDSIRRFRENCCGGGGIFDEECSVESDRKRTKVECLDYSECKVLVNAKCGPEVGILVGSRGVDGEEVEEGEIVEDVEDGVSVGTGNGVAEDEKSGCFFENGSEPLREVEEGEIIEDDVEDASGKGDEVEKDKTGTEWNSQDIDCYNDRETKLHENRIPSSGDVEQGVIIEGDVDDYAEVASGKGNDVEKDIPVEVTGMDWNSPDMDCYDDVETNLPINRIVCSGDADEGEIMEGDVNDFAEVASGKGAEVDNDKNVHVTEIYSKNQGMICHKETGTNLPENGITSLGDVEEKEILESDVNDYVEVAGVKVAEVKRDKNVHVKETKLNSQEMVYDNDQSIRSRDYMMIKDSEKSRGCKFKGEINGSKMCSQGNKSVLKKQGKGVSNCAPTKATLGRCKAHADGSNNFTVKPKRNSISKMNFAKRVSVLDSNGKERDTLAEKESNDMSIVLSDSQETPIRRKVKETLNLFQQVLQKLLLSKEKISQYTYVEAAMQLKEQKKWVNMDRRILGAVPGVEIGDKYHCRAELVIIGLHHPFAAGIDSMEVDGKKVAISIVASGRYANETEFTDVLIYSGEGGNPAIKDRELKDQTLERGNLALKNSMDAETPVRVVRGYRAWKSFRAGDKKREKETTFTYDGLYVVSKYWQEKGRHGNLIYMFQLNRLKGQPKLTTNNLSNSIISGSSAISSVSSRSRKCKRILGKIGRSKPLNMPGDSKALLMLEKSGVQRNPILIEDISYGKEKIAIRLVNDIDDTKPPVFNYLANMEYPHLKVSSTKTKSCQCIDGCSDSVRCSCVVKNRGSVPFNEHGAILRQKTIIYECGPSCKCPSSCHNRVSQLGLKFQLEVFKTESVGWGLRSRDFIPSGSFICEYVGELLDDMQAEERSGCDEYLFNLGGADEYTIDAGIYGNVGRFLNHSCSPNLYAQNVLYDHTDKRMPHVMLFATMDIPPLQELTFDYNYEIDSVYDANGNVKIKICCCGAPDCSGRMY</sequence>
<gene>
    <name evidence="10" type="ORF">POM88_009561</name>
</gene>
<keyword evidence="4 5" id="KW-0539">Nucleus</keyword>
<organism evidence="10 11">
    <name type="scientific">Heracleum sosnowskyi</name>
    <dbReference type="NCBI Taxonomy" id="360622"/>
    <lineage>
        <taxon>Eukaryota</taxon>
        <taxon>Viridiplantae</taxon>
        <taxon>Streptophyta</taxon>
        <taxon>Embryophyta</taxon>
        <taxon>Tracheophyta</taxon>
        <taxon>Spermatophyta</taxon>
        <taxon>Magnoliopsida</taxon>
        <taxon>eudicotyledons</taxon>
        <taxon>Gunneridae</taxon>
        <taxon>Pentapetalae</taxon>
        <taxon>asterids</taxon>
        <taxon>campanulids</taxon>
        <taxon>Apiales</taxon>
        <taxon>Apiaceae</taxon>
        <taxon>Apioideae</taxon>
        <taxon>apioid superclade</taxon>
        <taxon>Tordylieae</taxon>
        <taxon>Tordyliinae</taxon>
        <taxon>Heracleum</taxon>
    </lineage>
</organism>
<dbReference type="InterPro" id="IPR051357">
    <property type="entry name" value="H3K9_HMTase_SUVAR3-9"/>
</dbReference>
<dbReference type="PANTHER" id="PTHR45660:SF46">
    <property type="entry name" value="HISTONE-LYSINE N-METHYLTRANSFERASE, H3 LYSINE-9 SPECIFIC SUVH6"/>
    <property type="match status" value="1"/>
</dbReference>
<feature type="compositionally biased region" description="Basic and acidic residues" evidence="6">
    <location>
        <begin position="177"/>
        <end position="190"/>
    </location>
</feature>
<dbReference type="SUPFAM" id="SSF82199">
    <property type="entry name" value="SET domain"/>
    <property type="match status" value="1"/>
</dbReference>
<dbReference type="SMART" id="SM00317">
    <property type="entry name" value="SET"/>
    <property type="match status" value="1"/>
</dbReference>
<dbReference type="AlphaFoldDB" id="A0AAD8J9D0"/>
<keyword evidence="2" id="KW-0158">Chromosome</keyword>
<dbReference type="Pfam" id="PF02182">
    <property type="entry name" value="SAD_SRA"/>
    <property type="match status" value="1"/>
</dbReference>
<accession>A0AAD8J9D0</accession>
<evidence type="ECO:0000256" key="6">
    <source>
        <dbReference type="SAM" id="MobiDB-lite"/>
    </source>
</evidence>
<dbReference type="SUPFAM" id="SSF88697">
    <property type="entry name" value="PUA domain-like"/>
    <property type="match status" value="1"/>
</dbReference>
<evidence type="ECO:0000259" key="8">
    <source>
        <dbReference type="PROSITE" id="PS50867"/>
    </source>
</evidence>
<comment type="subcellular location">
    <subcellularLocation>
        <location evidence="1">Chromosome</location>
    </subcellularLocation>
    <subcellularLocation>
        <location evidence="5">Nucleus</location>
    </subcellularLocation>
</comment>
<dbReference type="GO" id="GO:0003690">
    <property type="term" value="F:double-stranded DNA binding"/>
    <property type="evidence" value="ECO:0007669"/>
    <property type="project" value="TreeGrafter"/>
</dbReference>
<evidence type="ECO:0000256" key="4">
    <source>
        <dbReference type="ARBA" id="ARBA00023242"/>
    </source>
</evidence>
<dbReference type="GO" id="GO:0005694">
    <property type="term" value="C:chromosome"/>
    <property type="evidence" value="ECO:0007669"/>
    <property type="project" value="UniProtKB-SubCell"/>
</dbReference>
<dbReference type="InterPro" id="IPR025794">
    <property type="entry name" value="H3-K9-MeTrfase_plant"/>
</dbReference>
<evidence type="ECO:0000259" key="9">
    <source>
        <dbReference type="PROSITE" id="PS51015"/>
    </source>
</evidence>
<dbReference type="InterPro" id="IPR003105">
    <property type="entry name" value="SRA_YDG"/>
</dbReference>
<evidence type="ECO:0000256" key="3">
    <source>
        <dbReference type="ARBA" id="ARBA00022853"/>
    </source>
</evidence>
<evidence type="ECO:0000256" key="5">
    <source>
        <dbReference type="PROSITE-ProRule" id="PRU00358"/>
    </source>
</evidence>
<evidence type="ECO:0000256" key="1">
    <source>
        <dbReference type="ARBA" id="ARBA00004286"/>
    </source>
</evidence>
<dbReference type="PANTHER" id="PTHR45660">
    <property type="entry name" value="HISTONE-LYSINE N-METHYLTRANSFERASE SETMAR"/>
    <property type="match status" value="1"/>
</dbReference>
<feature type="domain" description="SET" evidence="7">
    <location>
        <begin position="895"/>
        <end position="1011"/>
    </location>
</feature>
<dbReference type="InterPro" id="IPR046341">
    <property type="entry name" value="SET_dom_sf"/>
</dbReference>
<evidence type="ECO:0000256" key="2">
    <source>
        <dbReference type="ARBA" id="ARBA00022454"/>
    </source>
</evidence>
<dbReference type="PROSITE" id="PS51015">
    <property type="entry name" value="YDG"/>
    <property type="match status" value="1"/>
</dbReference>
<dbReference type="InterPro" id="IPR001214">
    <property type="entry name" value="SET_dom"/>
</dbReference>
<dbReference type="InterPro" id="IPR007728">
    <property type="entry name" value="Pre-SET_dom"/>
</dbReference>
<feature type="domain" description="Pre-SET" evidence="8">
    <location>
        <begin position="832"/>
        <end position="892"/>
    </location>
</feature>
<evidence type="ECO:0000313" key="10">
    <source>
        <dbReference type="EMBL" id="KAK1399698.1"/>
    </source>
</evidence>
<dbReference type="PROSITE" id="PS50280">
    <property type="entry name" value="SET"/>
    <property type="match status" value="1"/>
</dbReference>
<dbReference type="SMART" id="SM00466">
    <property type="entry name" value="SRA"/>
    <property type="match status" value="1"/>
</dbReference>
<feature type="domain" description="YDG" evidence="9">
    <location>
        <begin position="565"/>
        <end position="717"/>
    </location>
</feature>
<dbReference type="GO" id="GO:0008270">
    <property type="term" value="F:zinc ion binding"/>
    <property type="evidence" value="ECO:0007669"/>
    <property type="project" value="InterPro"/>
</dbReference>